<evidence type="ECO:0000256" key="3">
    <source>
        <dbReference type="ARBA" id="ARBA00022598"/>
    </source>
</evidence>
<dbReference type="CDD" id="cd00771">
    <property type="entry name" value="ThrRS_core"/>
    <property type="match status" value="1"/>
</dbReference>
<dbReference type="InterPro" id="IPR002320">
    <property type="entry name" value="Thr-tRNA-ligase_IIa"/>
</dbReference>
<evidence type="ECO:0000256" key="8">
    <source>
        <dbReference type="ARBA" id="ARBA00022917"/>
    </source>
</evidence>
<keyword evidence="5" id="KW-0547">Nucleotide-binding</keyword>
<dbReference type="SUPFAM" id="SSF55681">
    <property type="entry name" value="Class II aaRS and biotin synthetases"/>
    <property type="match status" value="1"/>
</dbReference>
<dbReference type="InterPro" id="IPR006195">
    <property type="entry name" value="aa-tRNA-synth_II"/>
</dbReference>
<dbReference type="PRINTS" id="PR01047">
    <property type="entry name" value="TRNASYNTHTHR"/>
</dbReference>
<evidence type="ECO:0000259" key="11">
    <source>
        <dbReference type="PROSITE" id="PS50862"/>
    </source>
</evidence>
<dbReference type="InterPro" id="IPR033728">
    <property type="entry name" value="ThrRS_core"/>
</dbReference>
<accession>A0A0F8ZS65</accession>
<reference evidence="12" key="1">
    <citation type="journal article" date="2015" name="Nature">
        <title>Complex archaea that bridge the gap between prokaryotes and eukaryotes.</title>
        <authorList>
            <person name="Spang A."/>
            <person name="Saw J.H."/>
            <person name="Jorgensen S.L."/>
            <person name="Zaremba-Niedzwiedzka K."/>
            <person name="Martijn J."/>
            <person name="Lind A.E."/>
            <person name="van Eijk R."/>
            <person name="Schleper C."/>
            <person name="Guy L."/>
            <person name="Ettema T.J."/>
        </authorList>
    </citation>
    <scope>NUCLEOTIDE SEQUENCE</scope>
</reference>
<dbReference type="GO" id="GO:0006435">
    <property type="term" value="P:threonyl-tRNA aminoacylation"/>
    <property type="evidence" value="ECO:0007669"/>
    <property type="project" value="InterPro"/>
</dbReference>
<comment type="catalytic activity">
    <reaction evidence="10">
        <text>tRNA(Thr) + L-threonine + ATP = L-threonyl-tRNA(Thr) + AMP + diphosphate + H(+)</text>
        <dbReference type="Rhea" id="RHEA:24624"/>
        <dbReference type="Rhea" id="RHEA-COMP:9670"/>
        <dbReference type="Rhea" id="RHEA-COMP:9704"/>
        <dbReference type="ChEBI" id="CHEBI:15378"/>
        <dbReference type="ChEBI" id="CHEBI:30616"/>
        <dbReference type="ChEBI" id="CHEBI:33019"/>
        <dbReference type="ChEBI" id="CHEBI:57926"/>
        <dbReference type="ChEBI" id="CHEBI:78442"/>
        <dbReference type="ChEBI" id="CHEBI:78534"/>
        <dbReference type="ChEBI" id="CHEBI:456215"/>
        <dbReference type="EC" id="6.1.1.3"/>
    </reaction>
</comment>
<keyword evidence="3" id="KW-0436">Ligase</keyword>
<dbReference type="GO" id="GO:0005737">
    <property type="term" value="C:cytoplasm"/>
    <property type="evidence" value="ECO:0007669"/>
    <property type="project" value="InterPro"/>
</dbReference>
<dbReference type="GO" id="GO:0046872">
    <property type="term" value="F:metal ion binding"/>
    <property type="evidence" value="ECO:0007669"/>
    <property type="project" value="UniProtKB-KW"/>
</dbReference>
<protein>
    <recommendedName>
        <fullName evidence="2">threonine--tRNA ligase</fullName>
        <ecNumber evidence="2">6.1.1.3</ecNumber>
    </recommendedName>
</protein>
<dbReference type="FunFam" id="3.30.930.10:FF:000002">
    <property type="entry name" value="Threonine--tRNA ligase"/>
    <property type="match status" value="1"/>
</dbReference>
<evidence type="ECO:0000256" key="4">
    <source>
        <dbReference type="ARBA" id="ARBA00022723"/>
    </source>
</evidence>
<dbReference type="Pfam" id="PF00587">
    <property type="entry name" value="tRNA-synt_2b"/>
    <property type="match status" value="1"/>
</dbReference>
<comment type="caution">
    <text evidence="12">The sequence shown here is derived from an EMBL/GenBank/DDBJ whole genome shotgun (WGS) entry which is preliminary data.</text>
</comment>
<name>A0A0F8ZS65_9ZZZZ</name>
<keyword evidence="8" id="KW-0648">Protein biosynthesis</keyword>
<dbReference type="Gene3D" id="3.30.930.10">
    <property type="entry name" value="Bira Bifunctional Protein, Domain 2"/>
    <property type="match status" value="1"/>
</dbReference>
<dbReference type="AlphaFoldDB" id="A0A0F8ZS65"/>
<keyword evidence="7" id="KW-0067">ATP-binding</keyword>
<evidence type="ECO:0000256" key="2">
    <source>
        <dbReference type="ARBA" id="ARBA00013163"/>
    </source>
</evidence>
<evidence type="ECO:0000313" key="12">
    <source>
        <dbReference type="EMBL" id="KKK69274.1"/>
    </source>
</evidence>
<gene>
    <name evidence="12" type="ORF">LCGC14_2935680</name>
</gene>
<organism evidence="12">
    <name type="scientific">marine sediment metagenome</name>
    <dbReference type="NCBI Taxonomy" id="412755"/>
    <lineage>
        <taxon>unclassified sequences</taxon>
        <taxon>metagenomes</taxon>
        <taxon>ecological metagenomes</taxon>
    </lineage>
</organism>
<dbReference type="GO" id="GO:0005524">
    <property type="term" value="F:ATP binding"/>
    <property type="evidence" value="ECO:0007669"/>
    <property type="project" value="UniProtKB-KW"/>
</dbReference>
<dbReference type="InterPro" id="IPR002314">
    <property type="entry name" value="aa-tRNA-synt_IIb"/>
</dbReference>
<proteinExistence type="inferred from homology"/>
<sequence length="351" mass="41339">LKANDHRILGQDMDLFSFNDVAPGSVFWHHNGLIIYNELINFMRKLLKQFEYKEISTPQILSNKLWKVSGHWEHFKENMFLTEYENKDAAVKPMNCPAAMLIYKTRPRSYKELPLRFAEFGIVHRKELSGVLAGLFRVVKLTMDDAHIFCSKEQIESEISNLFKIVKIIYKDTFNFPYTVELSTRPNKFMGDKKEWDFAEEALSNALKKSKIKYKVNKGDGAFYGPKIDVHIKDSLDRSWQVATIQLDMQMPQRFELKYTDKDNKEKIKYYLGNAANLTKIINDKFDIVLIEKVFLEVPSLRKIKKILKKEKIRKKLISIINKGNVKYPVLRDLNLMQYLDSRKNTYFLKL</sequence>
<evidence type="ECO:0000256" key="9">
    <source>
        <dbReference type="ARBA" id="ARBA00023146"/>
    </source>
</evidence>
<dbReference type="PROSITE" id="PS50862">
    <property type="entry name" value="AA_TRNA_LIGASE_II"/>
    <property type="match status" value="1"/>
</dbReference>
<keyword evidence="6" id="KW-0862">Zinc</keyword>
<dbReference type="EMBL" id="LAZR01058729">
    <property type="protein sequence ID" value="KKK69274.1"/>
    <property type="molecule type" value="Genomic_DNA"/>
</dbReference>
<evidence type="ECO:0000256" key="1">
    <source>
        <dbReference type="ARBA" id="ARBA00008226"/>
    </source>
</evidence>
<evidence type="ECO:0000256" key="5">
    <source>
        <dbReference type="ARBA" id="ARBA00022741"/>
    </source>
</evidence>
<keyword evidence="4" id="KW-0479">Metal-binding</keyword>
<keyword evidence="9" id="KW-0030">Aminoacyl-tRNA synthetase</keyword>
<feature type="non-terminal residue" evidence="12">
    <location>
        <position position="1"/>
    </location>
</feature>
<evidence type="ECO:0000256" key="7">
    <source>
        <dbReference type="ARBA" id="ARBA00022840"/>
    </source>
</evidence>
<feature type="domain" description="Aminoacyl-transfer RNA synthetases class-II family profile" evidence="11">
    <location>
        <begin position="21"/>
        <end position="299"/>
    </location>
</feature>
<evidence type="ECO:0000256" key="10">
    <source>
        <dbReference type="ARBA" id="ARBA00049515"/>
    </source>
</evidence>
<comment type="similarity">
    <text evidence="1">Belongs to the class-II aminoacyl-tRNA synthetase family.</text>
</comment>
<dbReference type="GO" id="GO:0004829">
    <property type="term" value="F:threonine-tRNA ligase activity"/>
    <property type="evidence" value="ECO:0007669"/>
    <property type="project" value="UniProtKB-EC"/>
</dbReference>
<dbReference type="EC" id="6.1.1.3" evidence="2"/>
<dbReference type="PANTHER" id="PTHR11451">
    <property type="entry name" value="THREONINE-TRNA LIGASE"/>
    <property type="match status" value="1"/>
</dbReference>
<evidence type="ECO:0000256" key="6">
    <source>
        <dbReference type="ARBA" id="ARBA00022833"/>
    </source>
</evidence>
<dbReference type="PANTHER" id="PTHR11451:SF44">
    <property type="entry name" value="THREONINE--TRNA LIGASE, CHLOROPLASTIC_MITOCHONDRIAL 2"/>
    <property type="match status" value="1"/>
</dbReference>
<dbReference type="InterPro" id="IPR045864">
    <property type="entry name" value="aa-tRNA-synth_II/BPL/LPL"/>
</dbReference>